<name>A0A9D1AFA1_9FIRM</name>
<evidence type="ECO:0000259" key="1">
    <source>
        <dbReference type="PROSITE" id="PS51186"/>
    </source>
</evidence>
<protein>
    <submittedName>
        <fullName evidence="2">GNAT family N-acetyltransferase</fullName>
    </submittedName>
</protein>
<organism evidence="2 3">
    <name type="scientific">Candidatus Choladousia intestinavium</name>
    <dbReference type="NCBI Taxonomy" id="2840727"/>
    <lineage>
        <taxon>Bacteria</taxon>
        <taxon>Bacillati</taxon>
        <taxon>Bacillota</taxon>
        <taxon>Clostridia</taxon>
        <taxon>Lachnospirales</taxon>
        <taxon>Lachnospiraceae</taxon>
        <taxon>Lachnospiraceae incertae sedis</taxon>
        <taxon>Candidatus Choladousia</taxon>
    </lineage>
</organism>
<dbReference type="Pfam" id="PF00583">
    <property type="entry name" value="Acetyltransf_1"/>
    <property type="match status" value="1"/>
</dbReference>
<reference evidence="2" key="2">
    <citation type="journal article" date="2021" name="PeerJ">
        <title>Extensive microbial diversity within the chicken gut microbiome revealed by metagenomics and culture.</title>
        <authorList>
            <person name="Gilroy R."/>
            <person name="Ravi A."/>
            <person name="Getino M."/>
            <person name="Pursley I."/>
            <person name="Horton D.L."/>
            <person name="Alikhan N.F."/>
            <person name="Baker D."/>
            <person name="Gharbi K."/>
            <person name="Hall N."/>
            <person name="Watson M."/>
            <person name="Adriaenssens E.M."/>
            <person name="Foster-Nyarko E."/>
            <person name="Jarju S."/>
            <person name="Secka A."/>
            <person name="Antonio M."/>
            <person name="Oren A."/>
            <person name="Chaudhuri R.R."/>
            <person name="La Ragione R."/>
            <person name="Hildebrand F."/>
            <person name="Pallen M.J."/>
        </authorList>
    </citation>
    <scope>NUCLEOTIDE SEQUENCE</scope>
    <source>
        <strain evidence="2">ChiSjej4B22-8148</strain>
    </source>
</reference>
<dbReference type="EMBL" id="DVGK01000156">
    <property type="protein sequence ID" value="HIR14884.1"/>
    <property type="molecule type" value="Genomic_DNA"/>
</dbReference>
<evidence type="ECO:0000313" key="3">
    <source>
        <dbReference type="Proteomes" id="UP000886757"/>
    </source>
</evidence>
<dbReference type="PANTHER" id="PTHR43415:SF3">
    <property type="entry name" value="GNAT-FAMILY ACETYLTRANSFERASE"/>
    <property type="match status" value="1"/>
</dbReference>
<dbReference type="GO" id="GO:0016747">
    <property type="term" value="F:acyltransferase activity, transferring groups other than amino-acyl groups"/>
    <property type="evidence" value="ECO:0007669"/>
    <property type="project" value="InterPro"/>
</dbReference>
<dbReference type="Gene3D" id="3.40.630.30">
    <property type="match status" value="1"/>
</dbReference>
<dbReference type="AlphaFoldDB" id="A0A9D1AFA1"/>
<dbReference type="PANTHER" id="PTHR43415">
    <property type="entry name" value="SPERMIDINE N(1)-ACETYLTRANSFERASE"/>
    <property type="match status" value="1"/>
</dbReference>
<evidence type="ECO:0000313" key="2">
    <source>
        <dbReference type="EMBL" id="HIR14884.1"/>
    </source>
</evidence>
<dbReference type="InterPro" id="IPR000182">
    <property type="entry name" value="GNAT_dom"/>
</dbReference>
<accession>A0A9D1AFA1</accession>
<gene>
    <name evidence="2" type="ORF">IAB31_13295</name>
</gene>
<comment type="caution">
    <text evidence="2">The sequence shown here is derived from an EMBL/GenBank/DDBJ whole genome shotgun (WGS) entry which is preliminary data.</text>
</comment>
<dbReference type="SUPFAM" id="SSF55729">
    <property type="entry name" value="Acyl-CoA N-acyltransferases (Nat)"/>
    <property type="match status" value="1"/>
</dbReference>
<dbReference type="InterPro" id="IPR016181">
    <property type="entry name" value="Acyl_CoA_acyltransferase"/>
</dbReference>
<reference evidence="2" key="1">
    <citation type="submission" date="2020-10" db="EMBL/GenBank/DDBJ databases">
        <authorList>
            <person name="Gilroy R."/>
        </authorList>
    </citation>
    <scope>NUCLEOTIDE SEQUENCE</scope>
    <source>
        <strain evidence="2">ChiSjej4B22-8148</strain>
    </source>
</reference>
<dbReference type="Proteomes" id="UP000886757">
    <property type="component" value="Unassembled WGS sequence"/>
</dbReference>
<feature type="domain" description="N-acetyltransferase" evidence="1">
    <location>
        <begin position="16"/>
        <end position="183"/>
    </location>
</feature>
<dbReference type="CDD" id="cd04301">
    <property type="entry name" value="NAT_SF"/>
    <property type="match status" value="1"/>
</dbReference>
<sequence>MIYPEREFTMKNGKKAILRSPGASDAEAMLAYIRQMSAETIFVGRYPEEIRETLEYEKDFLKECQTSRNRVQISAFVDGKLAGNASVEPVSERIKMCHRADFGIAVLEEYWGLGLGNALTFACLAMAKKMGFTQIELNMLEKNEKGRRLYEKAGFREWGRLKNSFRLKDGSFETGVSMVKELGN</sequence>
<dbReference type="PROSITE" id="PS51186">
    <property type="entry name" value="GNAT"/>
    <property type="match status" value="1"/>
</dbReference>
<proteinExistence type="predicted"/>